<dbReference type="KEGG" id="alam:RT761_02000"/>
<reference evidence="3 4" key="1">
    <citation type="journal article" date="2021" name="Nat. Commun.">
        <title>Isolation of a member of the candidate phylum Atribacteria reveals a unique cell membrane structure.</title>
        <authorList>
            <person name="Taiki K."/>
            <person name="Nobu M.K."/>
            <person name="Kusada H."/>
            <person name="Meng X.-Y."/>
            <person name="Hosoki N."/>
            <person name="Uematsu K."/>
            <person name="Yoshioka H."/>
            <person name="Kamagata Y."/>
            <person name="Tamaki H."/>
        </authorList>
    </citation>
    <scope>NUCLEOTIDE SEQUENCE [LARGE SCALE GENOMIC DNA]</scope>
    <source>
        <strain evidence="3 4">RT761</strain>
    </source>
</reference>
<protein>
    <submittedName>
        <fullName evidence="3">Ktr system potassium uptake protein A</fullName>
    </submittedName>
</protein>
<dbReference type="Pfam" id="PF02080">
    <property type="entry name" value="TrkA_C"/>
    <property type="match status" value="1"/>
</dbReference>
<dbReference type="EMBL" id="CP065383">
    <property type="protein sequence ID" value="QPM68776.1"/>
    <property type="molecule type" value="Genomic_DNA"/>
</dbReference>
<dbReference type="Gene3D" id="3.30.70.1450">
    <property type="entry name" value="Regulator of K+ conductance, C-terminal domain"/>
    <property type="match status" value="1"/>
</dbReference>
<dbReference type="PROSITE" id="PS51202">
    <property type="entry name" value="RCK_C"/>
    <property type="match status" value="1"/>
</dbReference>
<gene>
    <name evidence="3" type="primary">ktrA</name>
    <name evidence="3" type="ORF">RT761_02000</name>
</gene>
<dbReference type="InterPro" id="IPR006037">
    <property type="entry name" value="RCK_C"/>
</dbReference>
<dbReference type="GO" id="GO:0008324">
    <property type="term" value="F:monoatomic cation transmembrane transporter activity"/>
    <property type="evidence" value="ECO:0007669"/>
    <property type="project" value="InterPro"/>
</dbReference>
<name>A0A7T1F3V7_ATRLM</name>
<dbReference type="InterPro" id="IPR003148">
    <property type="entry name" value="RCK_N"/>
</dbReference>
<dbReference type="PROSITE" id="PS51201">
    <property type="entry name" value="RCK_N"/>
    <property type="match status" value="1"/>
</dbReference>
<dbReference type="InterPro" id="IPR036291">
    <property type="entry name" value="NAD(P)-bd_dom_sf"/>
</dbReference>
<dbReference type="GO" id="GO:0006813">
    <property type="term" value="P:potassium ion transport"/>
    <property type="evidence" value="ECO:0007669"/>
    <property type="project" value="InterPro"/>
</dbReference>
<dbReference type="AlphaFoldDB" id="A0A7T1F3V7"/>
<dbReference type="InterPro" id="IPR036721">
    <property type="entry name" value="RCK_C_sf"/>
</dbReference>
<keyword evidence="4" id="KW-1185">Reference proteome</keyword>
<evidence type="ECO:0000313" key="3">
    <source>
        <dbReference type="EMBL" id="QPM68776.1"/>
    </source>
</evidence>
<feature type="domain" description="RCK N-terminal" evidence="1">
    <location>
        <begin position="1"/>
        <end position="117"/>
    </location>
</feature>
<dbReference type="InterPro" id="IPR050721">
    <property type="entry name" value="Trk_Ktr_HKT_K-transport"/>
</dbReference>
<organism evidence="3 4">
    <name type="scientific">Atribacter laminatus</name>
    <dbReference type="NCBI Taxonomy" id="2847778"/>
    <lineage>
        <taxon>Bacteria</taxon>
        <taxon>Pseudomonadati</taxon>
        <taxon>Atribacterota</taxon>
        <taxon>Atribacteria</taxon>
        <taxon>Atribacterales</taxon>
        <taxon>Atribacteraceae</taxon>
        <taxon>Atribacter</taxon>
    </lineage>
</organism>
<dbReference type="RefSeq" id="WP_218111269.1">
    <property type="nucleotide sequence ID" value="NZ_CP065383.1"/>
</dbReference>
<proteinExistence type="predicted"/>
<dbReference type="SUPFAM" id="SSF51735">
    <property type="entry name" value="NAD(P)-binding Rossmann-fold domains"/>
    <property type="match status" value="1"/>
</dbReference>
<evidence type="ECO:0000259" key="1">
    <source>
        <dbReference type="PROSITE" id="PS51201"/>
    </source>
</evidence>
<dbReference type="SUPFAM" id="SSF116726">
    <property type="entry name" value="TrkA C-terminal domain-like"/>
    <property type="match status" value="1"/>
</dbReference>
<dbReference type="PANTHER" id="PTHR43833">
    <property type="entry name" value="POTASSIUM CHANNEL PROTEIN 2-RELATED-RELATED"/>
    <property type="match status" value="1"/>
</dbReference>
<dbReference type="PANTHER" id="PTHR43833:SF7">
    <property type="entry name" value="KTR SYSTEM POTASSIUM UPTAKE PROTEIN C"/>
    <property type="match status" value="1"/>
</dbReference>
<sequence length="226" mass="24793">MRQFAVFGLGIFGKNIALALYQQGFMVLAVDIDETPVRDLASEVSEVVQADTTDEKVLEALGVKNFDVAIVSIGNDIQSSVLTTLALKDMGVPFIVARAINENHGKILSKVGADRVIFPEKDMAIKVAKTLTFQNAIRTEELFPGYNIVESKLPVVLANTTLSKSQLRNRFGVTVLAIRRADEYIVSPAASEILNKNDIIYVLGDENQLKKFFRELASERTDNGGS</sequence>
<feature type="domain" description="RCK C-terminal" evidence="2">
    <location>
        <begin position="134"/>
        <end position="218"/>
    </location>
</feature>
<dbReference type="Gene3D" id="3.40.50.720">
    <property type="entry name" value="NAD(P)-binding Rossmann-like Domain"/>
    <property type="match status" value="1"/>
</dbReference>
<accession>A0A7T1F3V7</accession>
<dbReference type="Proteomes" id="UP000594463">
    <property type="component" value="Chromosome"/>
</dbReference>
<evidence type="ECO:0000259" key="2">
    <source>
        <dbReference type="PROSITE" id="PS51202"/>
    </source>
</evidence>
<dbReference type="Pfam" id="PF02254">
    <property type="entry name" value="TrkA_N"/>
    <property type="match status" value="1"/>
</dbReference>
<evidence type="ECO:0000313" key="4">
    <source>
        <dbReference type="Proteomes" id="UP000594463"/>
    </source>
</evidence>